<evidence type="ECO:0000313" key="2">
    <source>
        <dbReference type="EMBL" id="NGZ88488.1"/>
    </source>
</evidence>
<keyword evidence="3" id="KW-1185">Reference proteome</keyword>
<comment type="caution">
    <text evidence="2">The sequence shown here is derived from an EMBL/GenBank/DDBJ whole genome shotgun (WGS) entry which is preliminary data.</text>
</comment>
<accession>A0ABX0FUV9</accession>
<dbReference type="RefSeq" id="WP_166108605.1">
    <property type="nucleotide sequence ID" value="NZ_JAADJT010000023.1"/>
</dbReference>
<dbReference type="Proteomes" id="UP000666369">
    <property type="component" value="Unassembled WGS sequence"/>
</dbReference>
<feature type="region of interest" description="Disordered" evidence="1">
    <location>
        <begin position="1"/>
        <end position="47"/>
    </location>
</feature>
<gene>
    <name evidence="2" type="ORF">GW587_30070</name>
</gene>
<proteinExistence type="predicted"/>
<feature type="compositionally biased region" description="Low complexity" evidence="1">
    <location>
        <begin position="11"/>
        <end position="46"/>
    </location>
</feature>
<organism evidence="2 3">
    <name type="scientific">Duganella aceris</name>
    <dbReference type="NCBI Taxonomy" id="2703883"/>
    <lineage>
        <taxon>Bacteria</taxon>
        <taxon>Pseudomonadati</taxon>
        <taxon>Pseudomonadota</taxon>
        <taxon>Betaproteobacteria</taxon>
        <taxon>Burkholderiales</taxon>
        <taxon>Oxalobacteraceae</taxon>
        <taxon>Telluria group</taxon>
        <taxon>Duganella</taxon>
    </lineage>
</organism>
<sequence>MSPDLPKPDAPDAAAPMPLLSPPEAATQPQAITQAAPLPDPFALPAKPEDDLKQRALKSAFAADKAVRKESWTQRDRKIVNDTTALAAAFEKAYVGGGSGEIGEVSMPDGTRVTKWRMPGGLVVCISKDPASGGRVKITSCP</sequence>
<reference evidence="2 3" key="1">
    <citation type="submission" date="2020-01" db="EMBL/GenBank/DDBJ databases">
        <authorList>
            <person name="Lee S.D."/>
        </authorList>
    </citation>
    <scope>NUCLEOTIDE SEQUENCE [LARGE SCALE GENOMIC DNA]</scope>
    <source>
        <strain evidence="2 3">SAP-35</strain>
    </source>
</reference>
<name>A0ABX0FUV9_9BURK</name>
<protein>
    <submittedName>
        <fullName evidence="2">Uncharacterized protein</fullName>
    </submittedName>
</protein>
<evidence type="ECO:0000256" key="1">
    <source>
        <dbReference type="SAM" id="MobiDB-lite"/>
    </source>
</evidence>
<reference evidence="3" key="2">
    <citation type="submission" date="2023-07" db="EMBL/GenBank/DDBJ databases">
        <title>Duganella aceri sp. nov., isolated from tree sap.</title>
        <authorList>
            <person name="Kim I.S."/>
        </authorList>
    </citation>
    <scope>NUCLEOTIDE SEQUENCE [LARGE SCALE GENOMIC DNA]</scope>
    <source>
        <strain evidence="3">SAP-35</strain>
    </source>
</reference>
<dbReference type="EMBL" id="JAADJT010000023">
    <property type="protein sequence ID" value="NGZ88488.1"/>
    <property type="molecule type" value="Genomic_DNA"/>
</dbReference>
<feature type="compositionally biased region" description="Basic and acidic residues" evidence="1">
    <location>
        <begin position="1"/>
        <end position="10"/>
    </location>
</feature>
<evidence type="ECO:0000313" key="3">
    <source>
        <dbReference type="Proteomes" id="UP000666369"/>
    </source>
</evidence>